<reference evidence="1 2" key="1">
    <citation type="submission" date="2013-01" db="EMBL/GenBank/DDBJ databases">
        <authorList>
            <person name="Harkins D.M."/>
            <person name="Durkin A.S."/>
            <person name="Brinkac L.M."/>
            <person name="Haft D.H."/>
            <person name="Selengut J.D."/>
            <person name="Sanka R."/>
            <person name="DePew J."/>
            <person name="Purushe J."/>
            <person name="Hartskeerl R.A."/>
            <person name="Ahmed A."/>
            <person name="van der Linden H."/>
            <person name="Goris M.G.A."/>
            <person name="Vinetz J.M."/>
            <person name="Sutton G.G."/>
            <person name="Nierman W.C."/>
            <person name="Fouts D.E."/>
        </authorList>
    </citation>
    <scope>NUCLEOTIDE SEQUENCE [LARGE SCALE GENOMIC DNA]</scope>
    <source>
        <strain evidence="1 2">MAVJ 401</strain>
    </source>
</reference>
<proteinExistence type="predicted"/>
<protein>
    <submittedName>
        <fullName evidence="1">Uncharacterized protein</fullName>
    </submittedName>
</protein>
<evidence type="ECO:0000313" key="2">
    <source>
        <dbReference type="Proteomes" id="UP000012106"/>
    </source>
</evidence>
<comment type="caution">
    <text evidence="1">The sequence shown here is derived from an EMBL/GenBank/DDBJ whole genome shotgun (WGS) entry which is preliminary data.</text>
</comment>
<dbReference type="AlphaFoldDB" id="M6JW53"/>
<sequence length="598" mass="71132">MRPALSSKEKLKVIKIYSSMEVFKELIKRCIDFEALRTFYKQIRESLEEIDPCELKIEDYYDLSLILNLVSRDHVSSLNHFYYTFAKCLIYNEFDEENVTSSEYLFSMFYYIRTKDASLIQRTLGDDYFSTDSFYEKFEQEVYAEDNYFDAHSSAYKLEIKFPNILIDANLMEMDQRLTSLLENLYIYRRTEGHEDLLKFQDSIICYMDISEEKGLEKFQTALRKYKKFHYADRYILKNAKNKIESLGISEKSKKYRDLSLKEFILKYRKNGSFSMWVKVLNYLRLSMYENRRIDIENIHLFWLMYHERKDYTVTNIDTALKAFEDKDLIKDIDSCRIIARTMSMSEKGIRHLFNDYIELHSPNILHTIERNFEFDEISVNWFQLPVIFMDSFSQNIFREAVSQLLRSNQVSRTLEVEEIEKVVSSKWNSTFSEIMKIYDFKVKINKDHKLVSKLEKIGFSLKFNEIKEKRESKIENESSLERFNQGILNGKDIEFIKESKLPISQVAGYGDGYYTVLSELDIFKAYEEDQVRANFQTILRSALLSKIGSISRFSNLYYFVGNVPKILIDYKIEQSMENLFASFCDFMDLSGLLPEKV</sequence>
<organism evidence="1 2">
    <name type="scientific">Leptospira santarosai serovar Arenal str. MAVJ 401</name>
    <dbReference type="NCBI Taxonomy" id="1049976"/>
    <lineage>
        <taxon>Bacteria</taxon>
        <taxon>Pseudomonadati</taxon>
        <taxon>Spirochaetota</taxon>
        <taxon>Spirochaetia</taxon>
        <taxon>Leptospirales</taxon>
        <taxon>Leptospiraceae</taxon>
        <taxon>Leptospira</taxon>
    </lineage>
</organism>
<gene>
    <name evidence="1" type="ORF">LEP1GSC063_0021</name>
</gene>
<accession>M6JW53</accession>
<evidence type="ECO:0000313" key="1">
    <source>
        <dbReference type="EMBL" id="EMN19732.1"/>
    </source>
</evidence>
<dbReference type="Proteomes" id="UP000012106">
    <property type="component" value="Unassembled WGS sequence"/>
</dbReference>
<name>M6JW53_9LEPT</name>
<dbReference type="EMBL" id="AHMU02000078">
    <property type="protein sequence ID" value="EMN19732.1"/>
    <property type="molecule type" value="Genomic_DNA"/>
</dbReference>